<evidence type="ECO:0000313" key="5">
    <source>
        <dbReference type="EMBL" id="MFL0253291.1"/>
    </source>
</evidence>
<dbReference type="RefSeq" id="WP_406789961.1">
    <property type="nucleotide sequence ID" value="NZ_JBJIAA010000032.1"/>
</dbReference>
<sequence length="149" mass="17624">MEQNKAYINSFSKIWHKLLKLSYGSSDTGQFKEMKQLSHVEVSIISLVYDNPDIIIREICEKIDVPKSSMTSMIDRLEKKNYLTRVISKRDRRSFGLKLTEEGMKIQNQHEEYEKHIFNEIINALDTDEEKETFLKLTDKIANNLKEFF</sequence>
<organism evidence="5 6">
    <name type="scientific">Clostridium neuense</name>
    <dbReference type="NCBI Taxonomy" id="1728934"/>
    <lineage>
        <taxon>Bacteria</taxon>
        <taxon>Bacillati</taxon>
        <taxon>Bacillota</taxon>
        <taxon>Clostridia</taxon>
        <taxon>Eubacteriales</taxon>
        <taxon>Clostridiaceae</taxon>
        <taxon>Clostridium</taxon>
    </lineage>
</organism>
<dbReference type="Gene3D" id="1.10.10.10">
    <property type="entry name" value="Winged helix-like DNA-binding domain superfamily/Winged helix DNA-binding domain"/>
    <property type="match status" value="1"/>
</dbReference>
<dbReference type="InterPro" id="IPR036390">
    <property type="entry name" value="WH_DNA-bd_sf"/>
</dbReference>
<dbReference type="Pfam" id="PF01047">
    <property type="entry name" value="MarR"/>
    <property type="match status" value="1"/>
</dbReference>
<comment type="caution">
    <text evidence="5">The sequence shown here is derived from an EMBL/GenBank/DDBJ whole genome shotgun (WGS) entry which is preliminary data.</text>
</comment>
<keyword evidence="1" id="KW-0805">Transcription regulation</keyword>
<keyword evidence="2" id="KW-0238">DNA-binding</keyword>
<protein>
    <submittedName>
        <fullName evidence="5">MarR family winged helix-turn-helix transcriptional regulator</fullName>
    </submittedName>
</protein>
<dbReference type="InterPro" id="IPR000835">
    <property type="entry name" value="HTH_MarR-typ"/>
</dbReference>
<feature type="domain" description="HTH marR-type" evidence="4">
    <location>
        <begin position="11"/>
        <end position="143"/>
    </location>
</feature>
<evidence type="ECO:0000313" key="6">
    <source>
        <dbReference type="Proteomes" id="UP001623592"/>
    </source>
</evidence>
<dbReference type="PRINTS" id="PR00598">
    <property type="entry name" value="HTHMARR"/>
</dbReference>
<evidence type="ECO:0000256" key="1">
    <source>
        <dbReference type="ARBA" id="ARBA00023015"/>
    </source>
</evidence>
<dbReference type="PANTHER" id="PTHR42756:SF1">
    <property type="entry name" value="TRANSCRIPTIONAL REPRESSOR OF EMRAB OPERON"/>
    <property type="match status" value="1"/>
</dbReference>
<accession>A0ABW8TM01</accession>
<dbReference type="EMBL" id="JBJIAA010000032">
    <property type="protein sequence ID" value="MFL0253291.1"/>
    <property type="molecule type" value="Genomic_DNA"/>
</dbReference>
<dbReference type="Proteomes" id="UP001623592">
    <property type="component" value="Unassembled WGS sequence"/>
</dbReference>
<dbReference type="PANTHER" id="PTHR42756">
    <property type="entry name" value="TRANSCRIPTIONAL REGULATOR, MARR"/>
    <property type="match status" value="1"/>
</dbReference>
<dbReference type="SMART" id="SM00347">
    <property type="entry name" value="HTH_MARR"/>
    <property type="match status" value="1"/>
</dbReference>
<dbReference type="SUPFAM" id="SSF46785">
    <property type="entry name" value="Winged helix' DNA-binding domain"/>
    <property type="match status" value="1"/>
</dbReference>
<gene>
    <name evidence="5" type="ORF">ACJDT4_23060</name>
</gene>
<dbReference type="InterPro" id="IPR036388">
    <property type="entry name" value="WH-like_DNA-bd_sf"/>
</dbReference>
<keyword evidence="3" id="KW-0804">Transcription</keyword>
<evidence type="ECO:0000256" key="3">
    <source>
        <dbReference type="ARBA" id="ARBA00023163"/>
    </source>
</evidence>
<evidence type="ECO:0000259" key="4">
    <source>
        <dbReference type="PROSITE" id="PS50995"/>
    </source>
</evidence>
<keyword evidence="6" id="KW-1185">Reference proteome</keyword>
<dbReference type="PROSITE" id="PS50995">
    <property type="entry name" value="HTH_MARR_2"/>
    <property type="match status" value="1"/>
</dbReference>
<reference evidence="5 6" key="1">
    <citation type="submission" date="2024-11" db="EMBL/GenBank/DDBJ databases">
        <authorList>
            <person name="Heng Y.C."/>
            <person name="Lim A.C.H."/>
            <person name="Lee J.K.Y."/>
            <person name="Kittelmann S."/>
        </authorList>
    </citation>
    <scope>NUCLEOTIDE SEQUENCE [LARGE SCALE GENOMIC DNA]</scope>
    <source>
        <strain evidence="5 6">WILCCON 0114</strain>
    </source>
</reference>
<evidence type="ECO:0000256" key="2">
    <source>
        <dbReference type="ARBA" id="ARBA00023125"/>
    </source>
</evidence>
<proteinExistence type="predicted"/>
<name>A0ABW8TM01_9CLOT</name>